<dbReference type="EMBL" id="JACGWN010000001">
    <property type="protein sequence ID" value="KAL0462406.1"/>
    <property type="molecule type" value="Genomic_DNA"/>
</dbReference>
<name>A0AAW2Y9Q3_9LAMI</name>
<evidence type="ECO:0000256" key="1">
    <source>
        <dbReference type="SAM" id="MobiDB-lite"/>
    </source>
</evidence>
<protein>
    <submittedName>
        <fullName evidence="2">Uncharacterized protein</fullName>
    </submittedName>
</protein>
<proteinExistence type="predicted"/>
<feature type="compositionally biased region" description="Basic and acidic residues" evidence="1">
    <location>
        <begin position="40"/>
        <end position="49"/>
    </location>
</feature>
<organism evidence="2">
    <name type="scientific">Sesamum latifolium</name>
    <dbReference type="NCBI Taxonomy" id="2727402"/>
    <lineage>
        <taxon>Eukaryota</taxon>
        <taxon>Viridiplantae</taxon>
        <taxon>Streptophyta</taxon>
        <taxon>Embryophyta</taxon>
        <taxon>Tracheophyta</taxon>
        <taxon>Spermatophyta</taxon>
        <taxon>Magnoliopsida</taxon>
        <taxon>eudicotyledons</taxon>
        <taxon>Gunneridae</taxon>
        <taxon>Pentapetalae</taxon>
        <taxon>asterids</taxon>
        <taxon>lamiids</taxon>
        <taxon>Lamiales</taxon>
        <taxon>Pedaliaceae</taxon>
        <taxon>Sesamum</taxon>
    </lineage>
</organism>
<sequence>MSLPRTSSSPRDSIGRWRQGDCAPFAQNLGDRATTSNGRRRAEAEVETRTMARKTTNDWKADAVVEDDNSLFLGFKLFSV</sequence>
<feature type="region of interest" description="Disordered" evidence="1">
    <location>
        <begin position="1"/>
        <end position="49"/>
    </location>
</feature>
<feature type="compositionally biased region" description="Polar residues" evidence="1">
    <location>
        <begin position="1"/>
        <end position="11"/>
    </location>
</feature>
<reference evidence="2" key="1">
    <citation type="submission" date="2020-06" db="EMBL/GenBank/DDBJ databases">
        <authorList>
            <person name="Li T."/>
            <person name="Hu X."/>
            <person name="Zhang T."/>
            <person name="Song X."/>
            <person name="Zhang H."/>
            <person name="Dai N."/>
            <person name="Sheng W."/>
            <person name="Hou X."/>
            <person name="Wei L."/>
        </authorList>
    </citation>
    <scope>NUCLEOTIDE SEQUENCE</scope>
    <source>
        <strain evidence="2">KEN1</strain>
        <tissue evidence="2">Leaf</tissue>
    </source>
</reference>
<dbReference type="AlphaFoldDB" id="A0AAW2Y9Q3"/>
<comment type="caution">
    <text evidence="2">The sequence shown here is derived from an EMBL/GenBank/DDBJ whole genome shotgun (WGS) entry which is preliminary data.</text>
</comment>
<gene>
    <name evidence="2" type="ORF">Slati_0128200</name>
</gene>
<reference evidence="2" key="2">
    <citation type="journal article" date="2024" name="Plant">
        <title>Genomic evolution and insights into agronomic trait innovations of Sesamum species.</title>
        <authorList>
            <person name="Miao H."/>
            <person name="Wang L."/>
            <person name="Qu L."/>
            <person name="Liu H."/>
            <person name="Sun Y."/>
            <person name="Le M."/>
            <person name="Wang Q."/>
            <person name="Wei S."/>
            <person name="Zheng Y."/>
            <person name="Lin W."/>
            <person name="Duan Y."/>
            <person name="Cao H."/>
            <person name="Xiong S."/>
            <person name="Wang X."/>
            <person name="Wei L."/>
            <person name="Li C."/>
            <person name="Ma Q."/>
            <person name="Ju M."/>
            <person name="Zhao R."/>
            <person name="Li G."/>
            <person name="Mu C."/>
            <person name="Tian Q."/>
            <person name="Mei H."/>
            <person name="Zhang T."/>
            <person name="Gao T."/>
            <person name="Zhang H."/>
        </authorList>
    </citation>
    <scope>NUCLEOTIDE SEQUENCE</scope>
    <source>
        <strain evidence="2">KEN1</strain>
    </source>
</reference>
<accession>A0AAW2Y9Q3</accession>
<evidence type="ECO:0000313" key="2">
    <source>
        <dbReference type="EMBL" id="KAL0462406.1"/>
    </source>
</evidence>